<evidence type="ECO:0000256" key="7">
    <source>
        <dbReference type="ARBA" id="ARBA00023163"/>
    </source>
</evidence>
<keyword evidence="4 10" id="KW-0862">Zinc</keyword>
<dbReference type="InterPro" id="IPR000536">
    <property type="entry name" value="Nucl_hrmn_rcpt_lig-bd"/>
</dbReference>
<evidence type="ECO:0000256" key="6">
    <source>
        <dbReference type="ARBA" id="ARBA00023125"/>
    </source>
</evidence>
<dbReference type="PROSITE" id="PS51843">
    <property type="entry name" value="NR_LBD"/>
    <property type="match status" value="1"/>
</dbReference>
<keyword evidence="5 10" id="KW-0805">Transcription regulation</keyword>
<accession>A0AAN8RZ81</accession>
<evidence type="ECO:0000259" key="12">
    <source>
        <dbReference type="PROSITE" id="PS51030"/>
    </source>
</evidence>
<evidence type="ECO:0000256" key="8">
    <source>
        <dbReference type="ARBA" id="ARBA00023170"/>
    </source>
</evidence>
<dbReference type="InterPro" id="IPR013088">
    <property type="entry name" value="Znf_NHR/GATA"/>
</dbReference>
<dbReference type="Gene3D" id="1.10.565.10">
    <property type="entry name" value="Retinoid X Receptor"/>
    <property type="match status" value="1"/>
</dbReference>
<dbReference type="GO" id="GO:0000122">
    <property type="term" value="P:negative regulation of transcription by RNA polymerase II"/>
    <property type="evidence" value="ECO:0007669"/>
    <property type="project" value="TreeGrafter"/>
</dbReference>
<organism evidence="14 15">
    <name type="scientific">Polyplax serrata</name>
    <name type="common">Common mouse louse</name>
    <dbReference type="NCBI Taxonomy" id="468196"/>
    <lineage>
        <taxon>Eukaryota</taxon>
        <taxon>Metazoa</taxon>
        <taxon>Ecdysozoa</taxon>
        <taxon>Arthropoda</taxon>
        <taxon>Hexapoda</taxon>
        <taxon>Insecta</taxon>
        <taxon>Pterygota</taxon>
        <taxon>Neoptera</taxon>
        <taxon>Paraneoptera</taxon>
        <taxon>Psocodea</taxon>
        <taxon>Troctomorpha</taxon>
        <taxon>Phthiraptera</taxon>
        <taxon>Anoplura</taxon>
        <taxon>Polyplacidae</taxon>
        <taxon>Polyplax</taxon>
    </lineage>
</organism>
<dbReference type="GO" id="GO:0030154">
    <property type="term" value="P:cell differentiation"/>
    <property type="evidence" value="ECO:0007669"/>
    <property type="project" value="TreeGrafter"/>
</dbReference>
<evidence type="ECO:0000259" key="13">
    <source>
        <dbReference type="PROSITE" id="PS51843"/>
    </source>
</evidence>
<dbReference type="PROSITE" id="PS00031">
    <property type="entry name" value="NUCLEAR_REC_DBD_1"/>
    <property type="match status" value="1"/>
</dbReference>
<dbReference type="PROSITE" id="PS51030">
    <property type="entry name" value="NUCLEAR_REC_DBD_2"/>
    <property type="match status" value="1"/>
</dbReference>
<feature type="domain" description="Nuclear receptor" evidence="12">
    <location>
        <begin position="65"/>
        <end position="177"/>
    </location>
</feature>
<keyword evidence="7 10" id="KW-0804">Transcription</keyword>
<feature type="region of interest" description="Disordered" evidence="11">
    <location>
        <begin position="179"/>
        <end position="285"/>
    </location>
</feature>
<evidence type="ECO:0000256" key="11">
    <source>
        <dbReference type="SAM" id="MobiDB-lite"/>
    </source>
</evidence>
<dbReference type="Pfam" id="PF00105">
    <property type="entry name" value="zf-C4"/>
    <property type="match status" value="2"/>
</dbReference>
<dbReference type="InterPro" id="IPR050234">
    <property type="entry name" value="Nuclear_hormone_rcpt_NR1"/>
</dbReference>
<keyword evidence="2 10" id="KW-0479">Metal-binding</keyword>
<evidence type="ECO:0000313" key="15">
    <source>
        <dbReference type="Proteomes" id="UP001372834"/>
    </source>
</evidence>
<protein>
    <recommendedName>
        <fullName evidence="16">Nuclear hormone receptor HR96</fullName>
    </recommendedName>
</protein>
<feature type="compositionally biased region" description="Low complexity" evidence="11">
    <location>
        <begin position="274"/>
        <end position="285"/>
    </location>
</feature>
<evidence type="ECO:0000256" key="10">
    <source>
        <dbReference type="RuleBase" id="RU004334"/>
    </source>
</evidence>
<dbReference type="PRINTS" id="PR00047">
    <property type="entry name" value="STROIDFINGER"/>
</dbReference>
<sequence length="749" mass="84860">MLWTSRTDLTVRLDQKQKSKWPLIPVQLCNAHPVMFPYRYADMSSDDKFNKTVDSECESQTGAREKVCKVCGDKALGYNFNAITCESCKAFFRRNALKNKVHTNFCLDENKTEPDVSKIIQSVTSENPGPIAIDVPQEFKCPFNKKCEINSVTRRFCQLCRLLKCFEIGMRKEYIMSEDDKREKRMKIEKNREIKKRSSADRSSTAEPKRKHMKIEKETEDEGYDDDDDEEDEVGKKNKKPALVNLPLTASTSKQTKNSGTEEQLLPFPSPGLPESSVPEAVPVSESRTCNVFGETAGPLDSSQSRSVEIYQISKSKEERNPVEVADKSFLDSNIIKIILDSEFSKPSEVYTNSTVVSRQGDENKPCNYLDRHHLGTSDLVCEADIMELTKNNKNILLEYTKGGRNYLILSKDSLVKSEEVASRAMGRMIFPPKKAEECQKDAETPLLTSLVNSRRSSDDLRSSLSNNVTNDIFQDIPSYRTSSHCLTNSIDSILSEAIKLEYEAYTSMNSRINSRELNDAERAKLNELIVANKALLAPLEDDMSGDDFGFNAIAGCGPSVLVDVLNLTAVAIRRLIKMSKKINAFKNMCQDDQIALLKGGCTEMMILRSAMTYDPDRDSWKIPQSKEKLMNIKVDILKEAGGRVFEEHQRFLQTFDQKWRDDENIMLILSAIALFSPDRPRVVHSDVIKLEQVSKDRVFRERPELARERCAFAKLCHLPFEEAPGVPATLPKLMPWVINSFLREGVDG</sequence>
<dbReference type="EMBL" id="JAWJWE010000006">
    <property type="protein sequence ID" value="KAK6632955.1"/>
    <property type="molecule type" value="Genomic_DNA"/>
</dbReference>
<dbReference type="GO" id="GO:0005634">
    <property type="term" value="C:nucleus"/>
    <property type="evidence" value="ECO:0007669"/>
    <property type="project" value="UniProtKB-SubCell"/>
</dbReference>
<dbReference type="Proteomes" id="UP001372834">
    <property type="component" value="Unassembled WGS sequence"/>
</dbReference>
<dbReference type="Gene3D" id="3.30.50.10">
    <property type="entry name" value="Erythroid Transcription Factor GATA-1, subunit A"/>
    <property type="match status" value="1"/>
</dbReference>
<feature type="compositionally biased region" description="Basic and acidic residues" evidence="11">
    <location>
        <begin position="179"/>
        <end position="200"/>
    </location>
</feature>
<comment type="subcellular location">
    <subcellularLocation>
        <location evidence="1 10">Nucleus</location>
    </subcellularLocation>
</comment>
<evidence type="ECO:0000256" key="4">
    <source>
        <dbReference type="ARBA" id="ARBA00022833"/>
    </source>
</evidence>
<dbReference type="InterPro" id="IPR001628">
    <property type="entry name" value="Znf_hrmn_rcpt"/>
</dbReference>
<keyword evidence="3 10" id="KW-0863">Zinc-finger</keyword>
<dbReference type="PANTHER" id="PTHR24082:SF283">
    <property type="entry name" value="NUCLEAR HORMONE RECEPTOR HR96"/>
    <property type="match status" value="1"/>
</dbReference>
<name>A0AAN8RZ81_POLSC</name>
<comment type="similarity">
    <text evidence="10">Belongs to the nuclear hormone receptor family.</text>
</comment>
<dbReference type="PANTHER" id="PTHR24082">
    <property type="entry name" value="NUCLEAR HORMONE RECEPTOR"/>
    <property type="match status" value="1"/>
</dbReference>
<dbReference type="InterPro" id="IPR035500">
    <property type="entry name" value="NHR-like_dom_sf"/>
</dbReference>
<dbReference type="SUPFAM" id="SSF48508">
    <property type="entry name" value="Nuclear receptor ligand-binding domain"/>
    <property type="match status" value="1"/>
</dbReference>
<keyword evidence="8 10" id="KW-0675">Receptor</keyword>
<dbReference type="SMART" id="SM00399">
    <property type="entry name" value="ZnF_C4"/>
    <property type="match status" value="1"/>
</dbReference>
<comment type="caution">
    <text evidence="14">The sequence shown here is derived from an EMBL/GenBank/DDBJ whole genome shotgun (WGS) entry which is preliminary data.</text>
</comment>
<evidence type="ECO:0000256" key="1">
    <source>
        <dbReference type="ARBA" id="ARBA00004123"/>
    </source>
</evidence>
<dbReference type="GO" id="GO:0045944">
    <property type="term" value="P:positive regulation of transcription by RNA polymerase II"/>
    <property type="evidence" value="ECO:0007669"/>
    <property type="project" value="TreeGrafter"/>
</dbReference>
<evidence type="ECO:0000256" key="2">
    <source>
        <dbReference type="ARBA" id="ARBA00022723"/>
    </source>
</evidence>
<evidence type="ECO:0000256" key="3">
    <source>
        <dbReference type="ARBA" id="ARBA00022771"/>
    </source>
</evidence>
<dbReference type="Pfam" id="PF00104">
    <property type="entry name" value="Hormone_recep"/>
    <property type="match status" value="1"/>
</dbReference>
<proteinExistence type="inferred from homology"/>
<dbReference type="SUPFAM" id="SSF57716">
    <property type="entry name" value="Glucocorticoid receptor-like (DNA-binding domain)"/>
    <property type="match status" value="2"/>
</dbReference>
<dbReference type="GO" id="GO:0008270">
    <property type="term" value="F:zinc ion binding"/>
    <property type="evidence" value="ECO:0007669"/>
    <property type="project" value="UniProtKB-KW"/>
</dbReference>
<reference evidence="14 15" key="1">
    <citation type="submission" date="2023-10" db="EMBL/GenBank/DDBJ databases">
        <title>Genomes of two closely related lineages of the louse Polyplax serrata with different host specificities.</title>
        <authorList>
            <person name="Martinu J."/>
            <person name="Tarabai H."/>
            <person name="Stefka J."/>
            <person name="Hypsa V."/>
        </authorList>
    </citation>
    <scope>NUCLEOTIDE SEQUENCE [LARGE SCALE GENOMIC DNA]</scope>
    <source>
        <strain evidence="14">HR10_N</strain>
    </source>
</reference>
<evidence type="ECO:0000313" key="14">
    <source>
        <dbReference type="EMBL" id="KAK6632955.1"/>
    </source>
</evidence>
<dbReference type="SMART" id="SM00430">
    <property type="entry name" value="HOLI"/>
    <property type="match status" value="1"/>
</dbReference>
<evidence type="ECO:0008006" key="16">
    <source>
        <dbReference type="Google" id="ProtNLM"/>
    </source>
</evidence>
<gene>
    <name evidence="14" type="ORF">RUM43_012698</name>
</gene>
<dbReference type="GO" id="GO:0004879">
    <property type="term" value="F:nuclear receptor activity"/>
    <property type="evidence" value="ECO:0007669"/>
    <property type="project" value="TreeGrafter"/>
</dbReference>
<feature type="compositionally biased region" description="Acidic residues" evidence="11">
    <location>
        <begin position="218"/>
        <end position="233"/>
    </location>
</feature>
<evidence type="ECO:0000256" key="5">
    <source>
        <dbReference type="ARBA" id="ARBA00023015"/>
    </source>
</evidence>
<feature type="domain" description="NR LBD" evidence="13">
    <location>
        <begin position="490"/>
        <end position="749"/>
    </location>
</feature>
<keyword evidence="6 10" id="KW-0238">DNA-binding</keyword>
<dbReference type="GO" id="GO:0000978">
    <property type="term" value="F:RNA polymerase II cis-regulatory region sequence-specific DNA binding"/>
    <property type="evidence" value="ECO:0007669"/>
    <property type="project" value="TreeGrafter"/>
</dbReference>
<evidence type="ECO:0000256" key="9">
    <source>
        <dbReference type="ARBA" id="ARBA00023242"/>
    </source>
</evidence>
<keyword evidence="9 10" id="KW-0539">Nucleus</keyword>
<feature type="compositionally biased region" description="Polar residues" evidence="11">
    <location>
        <begin position="248"/>
        <end position="262"/>
    </location>
</feature>
<dbReference type="AlphaFoldDB" id="A0AAN8RZ81"/>